<dbReference type="AlphaFoldDB" id="A0A1A8QBL0"/>
<feature type="compositionally biased region" description="Basic and acidic residues" evidence="1">
    <location>
        <begin position="23"/>
        <end position="32"/>
    </location>
</feature>
<accession>A0A1A8QBL0</accession>
<proteinExistence type="predicted"/>
<evidence type="ECO:0000313" key="2">
    <source>
        <dbReference type="EMBL" id="SBR90896.1"/>
    </source>
</evidence>
<reference evidence="2" key="1">
    <citation type="submission" date="2016-05" db="EMBL/GenBank/DDBJ databases">
        <authorList>
            <person name="Lavstsen T."/>
            <person name="Jespersen J.S."/>
        </authorList>
    </citation>
    <scope>NUCLEOTIDE SEQUENCE</scope>
    <source>
        <tissue evidence="2">Brain</tissue>
    </source>
</reference>
<feature type="compositionally biased region" description="Polar residues" evidence="1">
    <location>
        <begin position="1"/>
        <end position="19"/>
    </location>
</feature>
<dbReference type="EMBL" id="HAEH01010903">
    <property type="protein sequence ID" value="SBR90896.1"/>
    <property type="molecule type" value="Transcribed_RNA"/>
</dbReference>
<feature type="region of interest" description="Disordered" evidence="1">
    <location>
        <begin position="1"/>
        <end position="32"/>
    </location>
</feature>
<organism evidence="2">
    <name type="scientific">Nothobranchius rachovii</name>
    <name type="common">bluefin notho</name>
    <dbReference type="NCBI Taxonomy" id="451742"/>
    <lineage>
        <taxon>Eukaryota</taxon>
        <taxon>Metazoa</taxon>
        <taxon>Chordata</taxon>
        <taxon>Craniata</taxon>
        <taxon>Vertebrata</taxon>
        <taxon>Euteleostomi</taxon>
        <taxon>Actinopterygii</taxon>
        <taxon>Neopterygii</taxon>
        <taxon>Teleostei</taxon>
        <taxon>Neoteleostei</taxon>
        <taxon>Acanthomorphata</taxon>
        <taxon>Ovalentaria</taxon>
        <taxon>Atherinomorphae</taxon>
        <taxon>Cyprinodontiformes</taxon>
        <taxon>Nothobranchiidae</taxon>
        <taxon>Nothobranchius</taxon>
    </lineage>
</organism>
<protein>
    <submittedName>
        <fullName evidence="2">Uncharacterized protein</fullName>
    </submittedName>
</protein>
<evidence type="ECO:0000256" key="1">
    <source>
        <dbReference type="SAM" id="MobiDB-lite"/>
    </source>
</evidence>
<reference evidence="2" key="2">
    <citation type="submission" date="2016-06" db="EMBL/GenBank/DDBJ databases">
        <title>The genome of a short-lived fish provides insights into sex chromosome evolution and the genetic control of aging.</title>
        <authorList>
            <person name="Reichwald K."/>
            <person name="Felder M."/>
            <person name="Petzold A."/>
            <person name="Koch P."/>
            <person name="Groth M."/>
            <person name="Platzer M."/>
        </authorList>
    </citation>
    <scope>NUCLEOTIDE SEQUENCE</scope>
    <source>
        <tissue evidence="2">Brain</tissue>
    </source>
</reference>
<feature type="non-terminal residue" evidence="2">
    <location>
        <position position="1"/>
    </location>
</feature>
<name>A0A1A8QBL0_9TELE</name>
<gene>
    <name evidence="2" type="primary">Nfu_g_1_020437</name>
</gene>
<sequence length="32" mass="3406">AGQNTPGGSYPQSSSSLTSRNHKSLEFMPSDH</sequence>